<feature type="transmembrane region" description="Helical" evidence="10">
    <location>
        <begin position="531"/>
        <end position="551"/>
    </location>
</feature>
<feature type="region of interest" description="Disordered" evidence="9">
    <location>
        <begin position="47"/>
        <end position="77"/>
    </location>
</feature>
<feature type="transmembrane region" description="Helical" evidence="10">
    <location>
        <begin position="750"/>
        <end position="772"/>
    </location>
</feature>
<keyword evidence="8" id="KW-0325">Glycoprotein</keyword>
<proteinExistence type="inferred from homology"/>
<dbReference type="EMBL" id="OE180380">
    <property type="protein sequence ID" value="CAD7571205.1"/>
    <property type="molecule type" value="Genomic_DNA"/>
</dbReference>
<evidence type="ECO:0000256" key="1">
    <source>
        <dbReference type="ARBA" id="ARBA00004370"/>
    </source>
</evidence>
<dbReference type="InterPro" id="IPR002018">
    <property type="entry name" value="CarbesteraseB"/>
</dbReference>
<feature type="transmembrane region" description="Helical" evidence="10">
    <location>
        <begin position="706"/>
        <end position="729"/>
    </location>
</feature>
<evidence type="ECO:0000256" key="10">
    <source>
        <dbReference type="SAM" id="Phobius"/>
    </source>
</evidence>
<dbReference type="SUPFAM" id="SSF53474">
    <property type="entry name" value="alpha/beta-Hydrolases"/>
    <property type="match status" value="1"/>
</dbReference>
<feature type="transmembrane region" description="Helical" evidence="10">
    <location>
        <begin position="665"/>
        <end position="686"/>
    </location>
</feature>
<dbReference type="Pfam" id="PF01490">
    <property type="entry name" value="Aa_trans"/>
    <property type="match status" value="1"/>
</dbReference>
<keyword evidence="4 10" id="KW-0812">Transmembrane</keyword>
<organism evidence="13">
    <name type="scientific">Timema californicum</name>
    <name type="common">California timema</name>
    <name type="synonym">Walking stick</name>
    <dbReference type="NCBI Taxonomy" id="61474"/>
    <lineage>
        <taxon>Eukaryota</taxon>
        <taxon>Metazoa</taxon>
        <taxon>Ecdysozoa</taxon>
        <taxon>Arthropoda</taxon>
        <taxon>Hexapoda</taxon>
        <taxon>Insecta</taxon>
        <taxon>Pterygota</taxon>
        <taxon>Neoptera</taxon>
        <taxon>Polyneoptera</taxon>
        <taxon>Phasmatodea</taxon>
        <taxon>Timematodea</taxon>
        <taxon>Timematoidea</taxon>
        <taxon>Timematidae</taxon>
        <taxon>Timema</taxon>
    </lineage>
</organism>
<evidence type="ECO:0000313" key="13">
    <source>
        <dbReference type="EMBL" id="CAD7571205.1"/>
    </source>
</evidence>
<evidence type="ECO:0000256" key="2">
    <source>
        <dbReference type="ARBA" id="ARBA00005964"/>
    </source>
</evidence>
<evidence type="ECO:0000259" key="12">
    <source>
        <dbReference type="Pfam" id="PF01490"/>
    </source>
</evidence>
<dbReference type="InterPro" id="IPR019826">
    <property type="entry name" value="Carboxylesterase_B_AS"/>
</dbReference>
<feature type="region of interest" description="Disordered" evidence="9">
    <location>
        <begin position="216"/>
        <end position="250"/>
    </location>
</feature>
<protein>
    <submittedName>
        <fullName evidence="13">(California timema) hypothetical protein</fullName>
    </submittedName>
</protein>
<keyword evidence="6 10" id="KW-1133">Transmembrane helix</keyword>
<reference evidence="13" key="1">
    <citation type="submission" date="2020-11" db="EMBL/GenBank/DDBJ databases">
        <authorList>
            <person name="Tran Van P."/>
        </authorList>
    </citation>
    <scope>NUCLEOTIDE SEQUENCE</scope>
</reference>
<feature type="transmembrane region" description="Helical" evidence="10">
    <location>
        <begin position="563"/>
        <end position="584"/>
    </location>
</feature>
<dbReference type="PANTHER" id="PTHR11559">
    <property type="entry name" value="CARBOXYLESTERASE"/>
    <property type="match status" value="1"/>
</dbReference>
<dbReference type="GO" id="GO:0052689">
    <property type="term" value="F:carboxylic ester hydrolase activity"/>
    <property type="evidence" value="ECO:0007669"/>
    <property type="project" value="UniProtKB-KW"/>
</dbReference>
<dbReference type="GO" id="GO:0016020">
    <property type="term" value="C:membrane"/>
    <property type="evidence" value="ECO:0007669"/>
    <property type="project" value="UniProtKB-SubCell"/>
</dbReference>
<feature type="transmembrane region" description="Helical" evidence="10">
    <location>
        <begin position="466"/>
        <end position="490"/>
    </location>
</feature>
<dbReference type="Gene3D" id="3.40.50.1820">
    <property type="entry name" value="alpha/beta hydrolase"/>
    <property type="match status" value="1"/>
</dbReference>
<evidence type="ECO:0000256" key="3">
    <source>
        <dbReference type="ARBA" id="ARBA00022487"/>
    </source>
</evidence>
<dbReference type="Pfam" id="PF00135">
    <property type="entry name" value="COesterase"/>
    <property type="match status" value="2"/>
</dbReference>
<feature type="domain" description="Amino acid transporter transmembrane" evidence="12">
    <location>
        <begin position="436"/>
        <end position="836"/>
    </location>
</feature>
<feature type="domain" description="Carboxylesterase type B" evidence="11">
    <location>
        <begin position="1094"/>
        <end position="1476"/>
    </location>
</feature>
<comment type="similarity">
    <text evidence="2">Belongs to the type-B carboxylesterase/lipase family.</text>
</comment>
<dbReference type="PROSITE" id="PS00122">
    <property type="entry name" value="CARBOXYLESTERASE_B_1"/>
    <property type="match status" value="1"/>
</dbReference>
<gene>
    <name evidence="13" type="ORF">TCMB3V08_LOCUS3885</name>
</gene>
<evidence type="ECO:0000256" key="9">
    <source>
        <dbReference type="SAM" id="MobiDB-lite"/>
    </source>
</evidence>
<feature type="domain" description="Carboxylesterase type B" evidence="11">
    <location>
        <begin position="941"/>
        <end position="1074"/>
    </location>
</feature>
<name>A0A7R9J2N7_TIMCA</name>
<accession>A0A7R9J2N7</accession>
<evidence type="ECO:0000256" key="4">
    <source>
        <dbReference type="ARBA" id="ARBA00022692"/>
    </source>
</evidence>
<evidence type="ECO:0000259" key="11">
    <source>
        <dbReference type="Pfam" id="PF00135"/>
    </source>
</evidence>
<keyword evidence="5" id="KW-0378">Hydrolase</keyword>
<feature type="compositionally biased region" description="Polar residues" evidence="9">
    <location>
        <begin position="219"/>
        <end position="245"/>
    </location>
</feature>
<sequence length="1485" mass="164370">MSKSAVSCQSAPKKPWGYCTMYSSQDFPRAPQLLGLSLVEGHPISRLHNSGNKQGSEPAFAWRESGKPFRKKPPPVHLSEIRTSISPSSAVEHNTTSVLANYATKAGQFRSWWVHFVDEFRQHVNIGCLFVQAVSIQFSPRPRHVIARGMLGLLNRQYFVRVSTFLKTDPRMFGLDRFHDACKQWLAAEDTGPLTNRSPLLRELFEGRIVAMPRETRRLSSPLTKQQGQRDANNGSELNSLSPNTHKPKKFDDTEMWLSLRPLLMEQLSSNATAAKTNKMKEEKQPLLLGSSDLLNDTYDRSATPRPDVRLSPDSVVLGVEGVDTLDRKDAHLALKDDPILNRDLEHPTSRIKNLQLSSNATAAKTNKMKEEKQPLLLGSSDLLNDTYDRSATPRPDVRLSPDSVVLGVEGVDTLDRKDAHLALKDDPILNRDLEHPTSNLDTMIHLLKGNIGTGILAMPDAFRNAGLVVGTFGTLIMGIICTHCMHMLVKCCHELCRRTQRPALDFSEVVEAAFATGPSRLRTYSHFSKIIVNVFLCITQLGFCCVYFVFVAANLSEVVKHFLNVNLSVHTYLMMMLVPMIMLNWVKNLKYLTPVSLFAAILTVVGLGITFFYMLQGLPKTSTVHAFASWKQLPLYFGTAIYAFEGIGVNNMKNPQDFGGCTGVLNTGMVIVAALYTAVGFFGYLKYGDAVKVGSITLNLPPGDILAQCVRIMMAVAIFLSYGLQFYVPMNVVWPMVKPHLTSEKTQFIGEYVLRTFLVILTSSLALAAAIPNLGAVISLVGAVSSSTLALIFPPFIEIITFWHVGFGKNNWVLWKDVAIIVFGLCGFGFGSYEVALRVLHSSLMSSDRMKPRSGDIIIPTTATAGRLAGAPNRDSNSDLPLSDNPTYSESDTLDHPITVADFMVVFLPILVDTWTKYQGHLVWFTDDRKVKVRDADYVIVDIAEGSLRGVQATTQSGGKYYSFKGIPYAKPPLGELRFKPPQEVEPWNGTRDAISAGSSCSQTGKGEEDCLFLNVNTPQLPETTEGNTSSLPVMVWIHGGGFTGGSGDVGADYLINEGVVVVSINYRLGVMGCQTEHIPPSFNQIALLYYKGFLAVEGQVAGNAGLKDQVEALRWVHRNIAQFGGDPGQVTIFGESAGGASVHYHLLSPLSTGLFHAAISQSGSALDPWAYIDPTPIRAQRLGSMLGCNIDNNQALVECLRSATVQDLMDNQYNVMTAEDKARPLHYPFIPSLEYAFEGEAIFLQVRPITLLQDGLFNKLPYISGVNSKEGKTTLHENYLDPSIWQAIDQDFERVVPLDLKLEKGSNASQQVAEEIRQFFFNNQAVSTQTIAEYVDLQGDLLIINGVEKTLELMAAQSSQPLYNYLFSYDGRLGRSRMNTSAIANISIQGPSHGDDLGYLFYSSSYPQLDDQSTEMKVLRNVVKMWTNFAKTGDPSLVTGPTWETFTTTEHNYLNINNTMRLQVNLEQENMIFWEELYNSIRG</sequence>
<evidence type="ECO:0000256" key="8">
    <source>
        <dbReference type="ARBA" id="ARBA00023180"/>
    </source>
</evidence>
<feature type="transmembrane region" description="Helical" evidence="10">
    <location>
        <begin position="819"/>
        <end position="841"/>
    </location>
</feature>
<feature type="transmembrane region" description="Helical" evidence="10">
    <location>
        <begin position="636"/>
        <end position="653"/>
    </location>
</feature>
<comment type="subcellular location">
    <subcellularLocation>
        <location evidence="1">Membrane</location>
    </subcellularLocation>
</comment>
<keyword evidence="3" id="KW-0719">Serine esterase</keyword>
<evidence type="ECO:0000256" key="7">
    <source>
        <dbReference type="ARBA" id="ARBA00023136"/>
    </source>
</evidence>
<evidence type="ECO:0000256" key="6">
    <source>
        <dbReference type="ARBA" id="ARBA00022989"/>
    </source>
</evidence>
<keyword evidence="7 10" id="KW-0472">Membrane</keyword>
<feature type="transmembrane region" description="Helical" evidence="10">
    <location>
        <begin position="778"/>
        <end position="798"/>
    </location>
</feature>
<dbReference type="InterPro" id="IPR013057">
    <property type="entry name" value="AA_transpt_TM"/>
</dbReference>
<dbReference type="InterPro" id="IPR050309">
    <property type="entry name" value="Type-B_Carboxylest/Lipase"/>
</dbReference>
<evidence type="ECO:0000256" key="5">
    <source>
        <dbReference type="ARBA" id="ARBA00022801"/>
    </source>
</evidence>
<dbReference type="InterPro" id="IPR029058">
    <property type="entry name" value="AB_hydrolase_fold"/>
</dbReference>
<feature type="transmembrane region" description="Helical" evidence="10">
    <location>
        <begin position="596"/>
        <end position="616"/>
    </location>
</feature>